<feature type="region of interest" description="Disordered" evidence="8">
    <location>
        <begin position="144"/>
        <end position="163"/>
    </location>
</feature>
<organism evidence="12 13">
    <name type="scientific">Corynebacterium vitaeruminis DSM 20294</name>
    <dbReference type="NCBI Taxonomy" id="1224164"/>
    <lineage>
        <taxon>Bacteria</taxon>
        <taxon>Bacillati</taxon>
        <taxon>Actinomycetota</taxon>
        <taxon>Actinomycetes</taxon>
        <taxon>Mycobacteriales</taxon>
        <taxon>Corynebacteriaceae</taxon>
        <taxon>Corynebacterium</taxon>
    </lineage>
</organism>
<dbReference type="EMBL" id="CP004353">
    <property type="protein sequence ID" value="AHI21816.1"/>
    <property type="molecule type" value="Genomic_DNA"/>
</dbReference>
<feature type="domain" description="Putative mannosyltransferase YkcA/B-like C-terminal" evidence="11">
    <location>
        <begin position="629"/>
        <end position="729"/>
    </location>
</feature>
<keyword evidence="2" id="KW-1003">Cell membrane</keyword>
<feature type="transmembrane region" description="Helical" evidence="9">
    <location>
        <begin position="389"/>
        <end position="410"/>
    </location>
</feature>
<keyword evidence="13" id="KW-1185">Reference proteome</keyword>
<evidence type="ECO:0000256" key="2">
    <source>
        <dbReference type="ARBA" id="ARBA00022475"/>
    </source>
</evidence>
<feature type="transmembrane region" description="Helical" evidence="9">
    <location>
        <begin position="265"/>
        <end position="285"/>
    </location>
</feature>
<dbReference type="STRING" id="1224164.B843_02120"/>
<dbReference type="Pfam" id="PF24878">
    <property type="entry name" value="YkcB_C"/>
    <property type="match status" value="1"/>
</dbReference>
<evidence type="ECO:0000313" key="12">
    <source>
        <dbReference type="EMBL" id="AHI21816.1"/>
    </source>
</evidence>
<evidence type="ECO:0000259" key="10">
    <source>
        <dbReference type="Pfam" id="PF13231"/>
    </source>
</evidence>
<evidence type="ECO:0000256" key="6">
    <source>
        <dbReference type="ARBA" id="ARBA00022989"/>
    </source>
</evidence>
<keyword evidence="4 12" id="KW-0808">Transferase</keyword>
<dbReference type="PANTHER" id="PTHR33908">
    <property type="entry name" value="MANNOSYLTRANSFERASE YKCB-RELATED"/>
    <property type="match status" value="1"/>
</dbReference>
<feature type="transmembrane region" description="Helical" evidence="9">
    <location>
        <begin position="337"/>
        <end position="354"/>
    </location>
</feature>
<dbReference type="HOGENOM" id="CLU_007261_1_0_11"/>
<evidence type="ECO:0000256" key="9">
    <source>
        <dbReference type="SAM" id="Phobius"/>
    </source>
</evidence>
<dbReference type="PANTHER" id="PTHR33908:SF3">
    <property type="entry name" value="UNDECAPRENYL PHOSPHATE-ALPHA-4-AMINO-4-DEOXY-L-ARABINOSE ARABINOSYL TRANSFERASE"/>
    <property type="match status" value="1"/>
</dbReference>
<evidence type="ECO:0000256" key="4">
    <source>
        <dbReference type="ARBA" id="ARBA00022679"/>
    </source>
</evidence>
<evidence type="ECO:0000256" key="5">
    <source>
        <dbReference type="ARBA" id="ARBA00022692"/>
    </source>
</evidence>
<protein>
    <submittedName>
        <fullName evidence="12">Putative Glycosyl transferase</fullName>
    </submittedName>
</protein>
<dbReference type="Pfam" id="PF13231">
    <property type="entry name" value="PMT_2"/>
    <property type="match status" value="2"/>
</dbReference>
<keyword evidence="6 9" id="KW-1133">Transmembrane helix</keyword>
<feature type="transmembrane region" description="Helical" evidence="9">
    <location>
        <begin position="440"/>
        <end position="460"/>
    </location>
</feature>
<evidence type="ECO:0000259" key="11">
    <source>
        <dbReference type="Pfam" id="PF24878"/>
    </source>
</evidence>
<dbReference type="Proteomes" id="UP000019222">
    <property type="component" value="Chromosome"/>
</dbReference>
<feature type="transmembrane region" description="Helical" evidence="9">
    <location>
        <begin position="217"/>
        <end position="233"/>
    </location>
</feature>
<feature type="transmembrane region" description="Helical" evidence="9">
    <location>
        <begin position="108"/>
        <end position="129"/>
    </location>
</feature>
<dbReference type="GO" id="GO:0016763">
    <property type="term" value="F:pentosyltransferase activity"/>
    <property type="evidence" value="ECO:0007669"/>
    <property type="project" value="TreeGrafter"/>
</dbReference>
<sequence>MNEVRAPKLGAAAAPHASAPASAPRGEANRWAHPALAAIIAVAGVVYAIGIRLGLVHDYYSPAVYSMSKSWKAYLWGSFDGTSITIDKLPGEMWIQALVVRAFGFNDWSVLMPQVIESLIAIAVVFFTARRWVTAFERRTTAGATATEATETEETTGSAPKRPTSAAANLAGLLAALGLATTPIVAALSHGEISDTLLTLMLCLAAYAWTRAMDKGSWKWLALTGFFVGWAFNAKMAEAWGILPAFALTYLAFAPGGFGRRVWHTLVAGVTTAVFSLWWLVLVTLTPADSRPWIDGSTDNSAWSMVFKYNLSGRYEGTSDRVGGWSYIFGADVATQAGWFYLTALVGLVALLWYTRKAPRTDLMRAAAVMAGIWFAVFFIAFSKGQVAHSYYVIVLGPPLAWLTAVGAVVAWRRNRAWIAVMALAAVGWAVYLSSHYTSFYAFSIPVIIVLAVVGLIALAASRRLRFAAPIAAVTLALSGLVTPAVWAASTTQSGYSGSVIGPSAGPARGMGGPGGNGENRDGGQPSQDGGQPGMMPGGAPTGEAPQGAPASGQMQMPTDGAQSGSAEQTAADGQMMAPPSGNAPQMGEMPQGAPTDGSTNGTTTDGQQKMGMGGPGGMQGTDVDGATLLDYIRSNNPGGTYDVVAIGYHSASSFITSGGKVISVGGFSGGMNNLSLDKLKELINNGEVHYVYTSGAGRGPGGGGGMGGLTTDTATDSSTEITNWVQANCQVASDSGSSNLYVCTAAS</sequence>
<dbReference type="InterPro" id="IPR050297">
    <property type="entry name" value="LipidA_mod_glycosyltrf_83"/>
</dbReference>
<feature type="transmembrane region" description="Helical" evidence="9">
    <location>
        <begin position="417"/>
        <end position="434"/>
    </location>
</feature>
<feature type="region of interest" description="Disordered" evidence="8">
    <location>
        <begin position="1"/>
        <end position="25"/>
    </location>
</feature>
<gene>
    <name evidence="12" type="ORF">B843_02120</name>
</gene>
<dbReference type="InterPro" id="IPR038731">
    <property type="entry name" value="RgtA/B/C-like"/>
</dbReference>
<dbReference type="GO" id="GO:0010041">
    <property type="term" value="P:response to iron(III) ion"/>
    <property type="evidence" value="ECO:0007669"/>
    <property type="project" value="TreeGrafter"/>
</dbReference>
<dbReference type="AlphaFoldDB" id="W5XXQ0"/>
<feature type="domain" description="Glycosyltransferase RgtA/B/C/D-like" evidence="10">
    <location>
        <begin position="90"/>
        <end position="134"/>
    </location>
</feature>
<dbReference type="KEGG" id="cvt:B843_02120"/>
<keyword evidence="5 9" id="KW-0812">Transmembrane</keyword>
<feature type="compositionally biased region" description="Gly residues" evidence="8">
    <location>
        <begin position="531"/>
        <end position="541"/>
    </location>
</feature>
<evidence type="ECO:0000256" key="1">
    <source>
        <dbReference type="ARBA" id="ARBA00004651"/>
    </source>
</evidence>
<evidence type="ECO:0000256" key="8">
    <source>
        <dbReference type="SAM" id="MobiDB-lite"/>
    </source>
</evidence>
<keyword evidence="7 9" id="KW-0472">Membrane</keyword>
<feature type="domain" description="Glycosyltransferase RgtA/B/C/D-like" evidence="10">
    <location>
        <begin position="171"/>
        <end position="279"/>
    </location>
</feature>
<keyword evidence="3" id="KW-0328">Glycosyltransferase</keyword>
<reference evidence="12 13" key="1">
    <citation type="submission" date="2013-02" db="EMBL/GenBank/DDBJ databases">
        <title>The complete genome sequence of Corynebacterium vitaeruminis DSM 20294.</title>
        <authorList>
            <person name="Ruckert C."/>
            <person name="Albersmeier A."/>
            <person name="Kalinowski J."/>
        </authorList>
    </citation>
    <scope>NUCLEOTIDE SEQUENCE [LARGE SCALE GENOMIC DNA]</scope>
    <source>
        <strain evidence="13">ATCC 10234</strain>
    </source>
</reference>
<evidence type="ECO:0000256" key="7">
    <source>
        <dbReference type="ARBA" id="ARBA00023136"/>
    </source>
</evidence>
<feature type="compositionally biased region" description="Gly residues" evidence="8">
    <location>
        <begin position="509"/>
        <end position="518"/>
    </location>
</feature>
<dbReference type="InterPro" id="IPR056785">
    <property type="entry name" value="YkcA/B-like_C"/>
</dbReference>
<feature type="region of interest" description="Disordered" evidence="8">
    <location>
        <begin position="498"/>
        <end position="622"/>
    </location>
</feature>
<dbReference type="RefSeq" id="WP_025251876.1">
    <property type="nucleotide sequence ID" value="NZ_CP004353.1"/>
</dbReference>
<dbReference type="eggNOG" id="COG1807">
    <property type="taxonomic scope" value="Bacteria"/>
</dbReference>
<feature type="transmembrane region" description="Helical" evidence="9">
    <location>
        <begin position="467"/>
        <end position="487"/>
    </location>
</feature>
<feature type="transmembrane region" description="Helical" evidence="9">
    <location>
        <begin position="239"/>
        <end position="258"/>
    </location>
</feature>
<feature type="transmembrane region" description="Helical" evidence="9">
    <location>
        <begin position="193"/>
        <end position="210"/>
    </location>
</feature>
<proteinExistence type="predicted"/>
<feature type="transmembrane region" description="Helical" evidence="9">
    <location>
        <begin position="366"/>
        <end position="383"/>
    </location>
</feature>
<feature type="compositionally biased region" description="Low complexity" evidence="8">
    <location>
        <begin position="596"/>
        <end position="611"/>
    </location>
</feature>
<comment type="subcellular location">
    <subcellularLocation>
        <location evidence="1">Cell membrane</location>
        <topology evidence="1">Multi-pass membrane protein</topology>
    </subcellularLocation>
</comment>
<dbReference type="PATRIC" id="fig|1224164.3.peg.415"/>
<feature type="compositionally biased region" description="Low complexity" evidence="8">
    <location>
        <begin position="11"/>
        <end position="24"/>
    </location>
</feature>
<accession>W5XXQ0</accession>
<dbReference type="GO" id="GO:0009103">
    <property type="term" value="P:lipopolysaccharide biosynthetic process"/>
    <property type="evidence" value="ECO:0007669"/>
    <property type="project" value="UniProtKB-ARBA"/>
</dbReference>
<feature type="transmembrane region" description="Helical" evidence="9">
    <location>
        <begin position="35"/>
        <end position="55"/>
    </location>
</feature>
<evidence type="ECO:0000313" key="13">
    <source>
        <dbReference type="Proteomes" id="UP000019222"/>
    </source>
</evidence>
<feature type="compositionally biased region" description="Polar residues" evidence="8">
    <location>
        <begin position="553"/>
        <end position="569"/>
    </location>
</feature>
<feature type="transmembrane region" description="Helical" evidence="9">
    <location>
        <begin position="166"/>
        <end position="187"/>
    </location>
</feature>
<name>W5XXQ0_9CORY</name>
<evidence type="ECO:0000256" key="3">
    <source>
        <dbReference type="ARBA" id="ARBA00022676"/>
    </source>
</evidence>
<dbReference type="GO" id="GO:0005886">
    <property type="term" value="C:plasma membrane"/>
    <property type="evidence" value="ECO:0007669"/>
    <property type="project" value="UniProtKB-SubCell"/>
</dbReference>